<keyword evidence="6" id="KW-0408">Iron</keyword>
<dbReference type="GO" id="GO:0016020">
    <property type="term" value="C:membrane"/>
    <property type="evidence" value="ECO:0007669"/>
    <property type="project" value="InterPro"/>
</dbReference>
<gene>
    <name evidence="10" type="ORF">ENO08_05120</name>
</gene>
<dbReference type="PANTHER" id="PTHR43034:SF2">
    <property type="entry name" value="ION-TRANSLOCATING OXIDOREDUCTASE COMPLEX SUBUNIT C"/>
    <property type="match status" value="1"/>
</dbReference>
<dbReference type="GO" id="GO:0009055">
    <property type="term" value="F:electron transfer activity"/>
    <property type="evidence" value="ECO:0007669"/>
    <property type="project" value="InterPro"/>
</dbReference>
<dbReference type="InterPro" id="IPR010208">
    <property type="entry name" value="Ion_transpt_RnfC/RsxC"/>
</dbReference>
<dbReference type="GO" id="GO:0051539">
    <property type="term" value="F:4 iron, 4 sulfur cluster binding"/>
    <property type="evidence" value="ECO:0007669"/>
    <property type="project" value="UniProtKB-KW"/>
</dbReference>
<dbReference type="Gene3D" id="3.40.50.11540">
    <property type="entry name" value="NADH-ubiquinone oxidoreductase 51kDa subunit"/>
    <property type="match status" value="1"/>
</dbReference>
<reference evidence="10" key="1">
    <citation type="journal article" date="2020" name="mSystems">
        <title>Genome- and Community-Level Interaction Insights into Carbon Utilization and Element Cycling Functions of Hydrothermarchaeota in Hydrothermal Sediment.</title>
        <authorList>
            <person name="Zhou Z."/>
            <person name="Liu Y."/>
            <person name="Xu W."/>
            <person name="Pan J."/>
            <person name="Luo Z.H."/>
            <person name="Li M."/>
        </authorList>
    </citation>
    <scope>NUCLEOTIDE SEQUENCE [LARGE SCALE GENOMIC DNA]</scope>
    <source>
        <strain evidence="10">SpSt-1233</strain>
    </source>
</reference>
<dbReference type="Pfam" id="PF13375">
    <property type="entry name" value="RnfC_N"/>
    <property type="match status" value="1"/>
</dbReference>
<protein>
    <submittedName>
        <fullName evidence="10">RnfABCDGE type electron transport complex subunit C</fullName>
    </submittedName>
</protein>
<dbReference type="NCBIfam" id="TIGR01945">
    <property type="entry name" value="rnfC"/>
    <property type="match status" value="1"/>
</dbReference>
<accession>A0A7V2AV90</accession>
<dbReference type="InterPro" id="IPR037225">
    <property type="entry name" value="Nuo51_FMN-bd_sf"/>
</dbReference>
<evidence type="ECO:0000256" key="5">
    <source>
        <dbReference type="ARBA" id="ARBA00022982"/>
    </source>
</evidence>
<keyword evidence="5" id="KW-0249">Electron transport</keyword>
<evidence type="ECO:0000256" key="7">
    <source>
        <dbReference type="ARBA" id="ARBA00023014"/>
    </source>
</evidence>
<evidence type="ECO:0000259" key="8">
    <source>
        <dbReference type="Pfam" id="PF01512"/>
    </source>
</evidence>
<evidence type="ECO:0000256" key="2">
    <source>
        <dbReference type="ARBA" id="ARBA00022485"/>
    </source>
</evidence>
<comment type="caution">
    <text evidence="10">The sequence shown here is derived from an EMBL/GenBank/DDBJ whole genome shotgun (WGS) entry which is preliminary data.</text>
</comment>
<proteinExistence type="inferred from homology"/>
<dbReference type="EMBL" id="DSEC01000359">
    <property type="protein sequence ID" value="HER43821.1"/>
    <property type="molecule type" value="Genomic_DNA"/>
</dbReference>
<evidence type="ECO:0000256" key="3">
    <source>
        <dbReference type="ARBA" id="ARBA00022723"/>
    </source>
</evidence>
<keyword evidence="7" id="KW-0411">Iron-sulfur</keyword>
<dbReference type="PANTHER" id="PTHR43034">
    <property type="entry name" value="ION-TRANSLOCATING OXIDOREDUCTASE COMPLEX SUBUNIT C"/>
    <property type="match status" value="1"/>
</dbReference>
<evidence type="ECO:0000313" key="10">
    <source>
        <dbReference type="EMBL" id="HER43821.1"/>
    </source>
</evidence>
<feature type="domain" description="RnfC Barrel sandwich hybrid" evidence="9">
    <location>
        <begin position="3"/>
        <end position="102"/>
    </location>
</feature>
<evidence type="ECO:0000256" key="1">
    <source>
        <dbReference type="ARBA" id="ARBA00022448"/>
    </source>
</evidence>
<dbReference type="InterPro" id="IPR026902">
    <property type="entry name" value="RnfC_N"/>
</dbReference>
<evidence type="ECO:0000256" key="4">
    <source>
        <dbReference type="ARBA" id="ARBA00022737"/>
    </source>
</evidence>
<sequence>MSRFFGGVHPRYNKDLASGRAIEAMPMPEKLVVHFTQNLGAPPEPVVEKGSEVKKGQIIAKATGFVSAPVHAPTSGVIKSIDLYPHPVGTDMPAALLVPDGKDEWLEGCNVERDAASLDPAAVKKIIQEAGLVGMGGASFPTHVKLSPPEDKPIDLLILNGAECEPYLTADHRLMLEQSGGILEGAALFARVLGVERVIVAIEKNKPDAVETMRAAAKERKGFSVEALDVVYPQGAEKQLIFALTRRRVPA</sequence>
<dbReference type="SUPFAM" id="SSF142019">
    <property type="entry name" value="Nqo1 FMN-binding domain-like"/>
    <property type="match status" value="1"/>
</dbReference>
<dbReference type="Pfam" id="PF01512">
    <property type="entry name" value="Complex1_51K"/>
    <property type="match status" value="1"/>
</dbReference>
<dbReference type="InterPro" id="IPR011538">
    <property type="entry name" value="Nuo51_FMN-bd"/>
</dbReference>
<feature type="domain" description="NADH-ubiquinone oxidoreductase 51kDa subunit FMN-binding" evidence="8">
    <location>
        <begin position="127"/>
        <end position="250"/>
    </location>
</feature>
<keyword evidence="1" id="KW-0813">Transport</keyword>
<evidence type="ECO:0000256" key="6">
    <source>
        <dbReference type="ARBA" id="ARBA00023004"/>
    </source>
</evidence>
<keyword evidence="4" id="KW-0677">Repeat</keyword>
<keyword evidence="3" id="KW-0479">Metal-binding</keyword>
<keyword evidence="2" id="KW-0004">4Fe-4S</keyword>
<dbReference type="GO" id="GO:0046872">
    <property type="term" value="F:metal ion binding"/>
    <property type="evidence" value="ECO:0007669"/>
    <property type="project" value="UniProtKB-KW"/>
</dbReference>
<feature type="non-terminal residue" evidence="10">
    <location>
        <position position="251"/>
    </location>
</feature>
<name>A0A7V2AV90_UNCEI</name>
<dbReference type="HAMAP" id="MF_00461">
    <property type="entry name" value="RsxC_RnfC"/>
    <property type="match status" value="1"/>
</dbReference>
<evidence type="ECO:0000259" key="9">
    <source>
        <dbReference type="Pfam" id="PF13375"/>
    </source>
</evidence>
<dbReference type="Proteomes" id="UP000886069">
    <property type="component" value="Unassembled WGS sequence"/>
</dbReference>
<organism evidence="10">
    <name type="scientific">Eiseniibacteriota bacterium</name>
    <dbReference type="NCBI Taxonomy" id="2212470"/>
    <lineage>
        <taxon>Bacteria</taxon>
        <taxon>Candidatus Eiseniibacteriota</taxon>
    </lineage>
</organism>
<dbReference type="AlphaFoldDB" id="A0A7V2AV90"/>